<evidence type="ECO:0000313" key="4">
    <source>
        <dbReference type="Proteomes" id="UP000622797"/>
    </source>
</evidence>
<feature type="region of interest" description="Disordered" evidence="2">
    <location>
        <begin position="25"/>
        <end position="75"/>
    </location>
</feature>
<evidence type="ECO:0008006" key="5">
    <source>
        <dbReference type="Google" id="ProtNLM"/>
    </source>
</evidence>
<keyword evidence="4" id="KW-1185">Reference proteome</keyword>
<dbReference type="CDD" id="cd00067">
    <property type="entry name" value="GAL4"/>
    <property type="match status" value="1"/>
</dbReference>
<comment type="caution">
    <text evidence="3">The sequence shown here is derived from an EMBL/GenBank/DDBJ whole genome shotgun (WGS) entry which is preliminary data.</text>
</comment>
<dbReference type="PANTHER" id="PTHR38791">
    <property type="entry name" value="ZN(II)2CYS6 TRANSCRIPTION FACTOR (EUROFUNG)-RELATED-RELATED"/>
    <property type="match status" value="1"/>
</dbReference>
<accession>A0A8H4XFE9</accession>
<dbReference type="InterPro" id="IPR021858">
    <property type="entry name" value="Fun_TF"/>
</dbReference>
<evidence type="ECO:0000256" key="2">
    <source>
        <dbReference type="SAM" id="MobiDB-lite"/>
    </source>
</evidence>
<dbReference type="Proteomes" id="UP000622797">
    <property type="component" value="Unassembled WGS sequence"/>
</dbReference>
<dbReference type="InterPro" id="IPR001138">
    <property type="entry name" value="Zn2Cys6_DnaBD"/>
</dbReference>
<reference evidence="3" key="2">
    <citation type="submission" date="2020-05" db="EMBL/GenBank/DDBJ databases">
        <authorList>
            <person name="Kim H.-S."/>
            <person name="Proctor R.H."/>
            <person name="Brown D.W."/>
        </authorList>
    </citation>
    <scope>NUCLEOTIDE SEQUENCE</scope>
    <source>
        <strain evidence="3">NRRL 20472</strain>
    </source>
</reference>
<dbReference type="InterPro" id="IPR036864">
    <property type="entry name" value="Zn2-C6_fun-type_DNA-bd_sf"/>
</dbReference>
<gene>
    <name evidence="3" type="ORF">FSARC_454</name>
</gene>
<dbReference type="GO" id="GO:0008270">
    <property type="term" value="F:zinc ion binding"/>
    <property type="evidence" value="ECO:0007669"/>
    <property type="project" value="InterPro"/>
</dbReference>
<name>A0A8H4XFE9_9HYPO</name>
<dbReference type="Pfam" id="PF11951">
    <property type="entry name" value="Fungal_trans_2"/>
    <property type="match status" value="1"/>
</dbReference>
<dbReference type="EMBL" id="JABEXW010000026">
    <property type="protein sequence ID" value="KAF4973202.1"/>
    <property type="molecule type" value="Genomic_DNA"/>
</dbReference>
<dbReference type="PANTHER" id="PTHR38791:SF12">
    <property type="entry name" value="TRANSCRIPTION FACTOR DOMAIN-CONTAINING PROTEIN-RELATED"/>
    <property type="match status" value="1"/>
</dbReference>
<feature type="compositionally biased region" description="Basic and acidic residues" evidence="2">
    <location>
        <begin position="25"/>
        <end position="45"/>
    </location>
</feature>
<feature type="compositionally biased region" description="Polar residues" evidence="2">
    <location>
        <begin position="66"/>
        <end position="75"/>
    </location>
</feature>
<dbReference type="AlphaFoldDB" id="A0A8H4XFE9"/>
<reference evidence="3" key="1">
    <citation type="journal article" date="2020" name="BMC Genomics">
        <title>Correction to: Identification and distribution of gene clusters required for synthesis of sphingolipid metabolism inhibitors in diverse species of the filamentous fungus Fusarium.</title>
        <authorList>
            <person name="Kim H.S."/>
            <person name="Lohmar J.M."/>
            <person name="Busman M."/>
            <person name="Brown D.W."/>
            <person name="Naumann T.A."/>
            <person name="Divon H.H."/>
            <person name="Lysoe E."/>
            <person name="Uhlig S."/>
            <person name="Proctor R.H."/>
        </authorList>
    </citation>
    <scope>NUCLEOTIDE SEQUENCE</scope>
    <source>
        <strain evidence="3">NRRL 20472</strain>
    </source>
</reference>
<organism evidence="3 4">
    <name type="scientific">Fusarium sarcochroum</name>
    <dbReference type="NCBI Taxonomy" id="1208366"/>
    <lineage>
        <taxon>Eukaryota</taxon>
        <taxon>Fungi</taxon>
        <taxon>Dikarya</taxon>
        <taxon>Ascomycota</taxon>
        <taxon>Pezizomycotina</taxon>
        <taxon>Sordariomycetes</taxon>
        <taxon>Hypocreomycetidae</taxon>
        <taxon>Hypocreales</taxon>
        <taxon>Nectriaceae</taxon>
        <taxon>Fusarium</taxon>
        <taxon>Fusarium lateritium species complex</taxon>
    </lineage>
</organism>
<proteinExistence type="predicted"/>
<dbReference type="SUPFAM" id="SSF57701">
    <property type="entry name" value="Zn2/Cys6 DNA-binding domain"/>
    <property type="match status" value="1"/>
</dbReference>
<keyword evidence="1" id="KW-0539">Nucleus</keyword>
<dbReference type="InterPro" id="IPR053175">
    <property type="entry name" value="DHMBA_Reg_Transcription_Factor"/>
</dbReference>
<dbReference type="OrthoDB" id="4491390at2759"/>
<dbReference type="Gene3D" id="4.10.240.10">
    <property type="entry name" value="Zn(2)-C6 fungal-type DNA-binding domain"/>
    <property type="match status" value="1"/>
</dbReference>
<evidence type="ECO:0000313" key="3">
    <source>
        <dbReference type="EMBL" id="KAF4973202.1"/>
    </source>
</evidence>
<sequence length="479" mass="53454">MVFPGTLSQGCSRCRKRKIKCDGRRPGSFRFHGEPGHSLMRDEPGRPPAQAQVHNKGLTRGKAHSKTSGVARQPQPSFEDESIAYFMHEYCVFPGPGVFRGHLDFLEGMYRTSSRASCIRPATLAAAYMSLSRHYKSSTLYVTARYHYGAALRAVNRDLSASRLPLKNETLTSLMLLGMLEDIECQGQTTKAVHMAGIAKLYEVVGHRALTNVDDSSLNGWIFTQMQIPSLLAKDKMECLVIPDTNLDTKNPAIRLALVVTRIGQFYRAAKRITASDEPPLLVEDQRDMLVSVIKQAMAIAAELAMIEKEAIPTRLRPQQTADKRPATTQNPPLISFQSRWTATKWSLFTVMLVLFFERLLLCSNTLLQLDPTVNPDTQLAQTAANVAEKQLTTIIYMLCSAMPYLMGEVDEQGVPLAVPQRQRVIMYHMVWPLSVVIVSPHSSPQQAESCQMRLNMVRDLDGIRFASFAPALARDLMA</sequence>
<dbReference type="GO" id="GO:0000981">
    <property type="term" value="F:DNA-binding transcription factor activity, RNA polymerase II-specific"/>
    <property type="evidence" value="ECO:0007669"/>
    <property type="project" value="InterPro"/>
</dbReference>
<protein>
    <recommendedName>
        <fullName evidence="5">Zn(2)-C6 fungal-type domain-containing protein</fullName>
    </recommendedName>
</protein>
<evidence type="ECO:0000256" key="1">
    <source>
        <dbReference type="ARBA" id="ARBA00023242"/>
    </source>
</evidence>